<evidence type="ECO:0000256" key="2">
    <source>
        <dbReference type="SAM" id="MobiDB-lite"/>
    </source>
</evidence>
<dbReference type="Proteomes" id="UP001149074">
    <property type="component" value="Unassembled WGS sequence"/>
</dbReference>
<keyword evidence="3" id="KW-1133">Transmembrane helix</keyword>
<dbReference type="RefSeq" id="XP_056471375.1">
    <property type="nucleotide sequence ID" value="XM_056620569.1"/>
</dbReference>
<dbReference type="Gene3D" id="1.20.1720.10">
    <property type="entry name" value="Multidrug resistance protein D"/>
    <property type="match status" value="1"/>
</dbReference>
<feature type="transmembrane region" description="Helical" evidence="3">
    <location>
        <begin position="71"/>
        <end position="89"/>
    </location>
</feature>
<evidence type="ECO:0000313" key="5">
    <source>
        <dbReference type="Proteomes" id="UP001149074"/>
    </source>
</evidence>
<proteinExistence type="inferred from homology"/>
<keyword evidence="5" id="KW-1185">Reference proteome</keyword>
<feature type="compositionally biased region" description="Acidic residues" evidence="2">
    <location>
        <begin position="9"/>
        <end position="20"/>
    </location>
</feature>
<gene>
    <name evidence="4" type="ORF">N7532_008077</name>
</gene>
<evidence type="ECO:0000256" key="3">
    <source>
        <dbReference type="SAM" id="Phobius"/>
    </source>
</evidence>
<comment type="similarity">
    <text evidence="1">Belongs to the polyketide transferase af380 family.</text>
</comment>
<reference evidence="4" key="1">
    <citation type="submission" date="2022-11" db="EMBL/GenBank/DDBJ databases">
        <authorList>
            <person name="Petersen C."/>
        </authorList>
    </citation>
    <scope>NUCLEOTIDE SEQUENCE</scope>
    <source>
        <strain evidence="4">IBT 30761</strain>
    </source>
</reference>
<dbReference type="InterPro" id="IPR036259">
    <property type="entry name" value="MFS_trans_sf"/>
</dbReference>
<protein>
    <submittedName>
        <fullName evidence="4">Uncharacterized protein</fullName>
    </submittedName>
</protein>
<dbReference type="InterPro" id="IPR051411">
    <property type="entry name" value="Polyketide_trans_af380"/>
</dbReference>
<dbReference type="OrthoDB" id="2498029at2759"/>
<dbReference type="PANTHER" id="PTHR47751">
    <property type="entry name" value="SUPERFAMILY HYDROLASE, PUTATIVE (AFU_ORTHOLOGUE AFUA_2G16580)-RELATED"/>
    <property type="match status" value="1"/>
</dbReference>
<name>A0A9W9EWP6_9EURO</name>
<sequence>MSLENGETATDEEAADEASEPQDTTEYPYGVMLAFIVVALVLSVFLFSLNQTIVATAIPKITNEFKSIDDISWYGSAFFMTLGGFQSMWGKFNSPKGIFVASVAEWFGKNGVTALVYDSRTLGQSDDGGWVDPNRIAIWGLFYSSGIALEAAAFDKRVKAVIAQSLMPYWCLNPLDEAVIVAHAIADRAKQLGGNLPEYIPLLNDKGGHLMHFKYLSNMTPEQRHHLPAWVHGAKKNARPSMTLFAAVSPKPVTILMPEDDEIVPPAFQRCIFDSFQPPRKKYEIVKGRGHMNILKDVNFDELLGDQLAFLKDVMKF</sequence>
<organism evidence="4 5">
    <name type="scientific">Penicillium argentinense</name>
    <dbReference type="NCBI Taxonomy" id="1131581"/>
    <lineage>
        <taxon>Eukaryota</taxon>
        <taxon>Fungi</taxon>
        <taxon>Dikarya</taxon>
        <taxon>Ascomycota</taxon>
        <taxon>Pezizomycotina</taxon>
        <taxon>Eurotiomycetes</taxon>
        <taxon>Eurotiomycetidae</taxon>
        <taxon>Eurotiales</taxon>
        <taxon>Aspergillaceae</taxon>
        <taxon>Penicillium</taxon>
    </lineage>
</organism>
<dbReference type="SUPFAM" id="SSF53474">
    <property type="entry name" value="alpha/beta-Hydrolases"/>
    <property type="match status" value="1"/>
</dbReference>
<accession>A0A9W9EWP6</accession>
<feature type="transmembrane region" description="Helical" evidence="3">
    <location>
        <begin position="29"/>
        <end position="50"/>
    </location>
</feature>
<feature type="region of interest" description="Disordered" evidence="2">
    <location>
        <begin position="1"/>
        <end position="23"/>
    </location>
</feature>
<comment type="caution">
    <text evidence="4">The sequence shown here is derived from an EMBL/GenBank/DDBJ whole genome shotgun (WGS) entry which is preliminary data.</text>
</comment>
<dbReference type="SUPFAM" id="SSF103473">
    <property type="entry name" value="MFS general substrate transporter"/>
    <property type="match status" value="1"/>
</dbReference>
<dbReference type="GO" id="GO:0017000">
    <property type="term" value="P:antibiotic biosynthetic process"/>
    <property type="evidence" value="ECO:0007669"/>
    <property type="project" value="UniProtKB-ARBA"/>
</dbReference>
<dbReference type="GO" id="GO:0072330">
    <property type="term" value="P:monocarboxylic acid biosynthetic process"/>
    <property type="evidence" value="ECO:0007669"/>
    <property type="project" value="UniProtKB-ARBA"/>
</dbReference>
<dbReference type="AlphaFoldDB" id="A0A9W9EWP6"/>
<dbReference type="Gene3D" id="3.40.50.1820">
    <property type="entry name" value="alpha/beta hydrolase"/>
    <property type="match status" value="1"/>
</dbReference>
<keyword evidence="3" id="KW-0812">Transmembrane</keyword>
<dbReference type="PANTHER" id="PTHR47751:SF2">
    <property type="entry name" value="DLTD N-TERMINAL DOMAIN PROTEIN (AFU_ORTHOLOGUE AFUA_8G00380)-RELATED"/>
    <property type="match status" value="1"/>
</dbReference>
<keyword evidence="3" id="KW-0472">Membrane</keyword>
<dbReference type="InterPro" id="IPR029058">
    <property type="entry name" value="AB_hydrolase_fold"/>
</dbReference>
<reference evidence="4" key="2">
    <citation type="journal article" date="2023" name="IMA Fungus">
        <title>Comparative genomic study of the Penicillium genus elucidates a diverse pangenome and 15 lateral gene transfer events.</title>
        <authorList>
            <person name="Petersen C."/>
            <person name="Sorensen T."/>
            <person name="Nielsen M.R."/>
            <person name="Sondergaard T.E."/>
            <person name="Sorensen J.L."/>
            <person name="Fitzpatrick D.A."/>
            <person name="Frisvad J.C."/>
            <person name="Nielsen K.L."/>
        </authorList>
    </citation>
    <scope>NUCLEOTIDE SEQUENCE</scope>
    <source>
        <strain evidence="4">IBT 30761</strain>
    </source>
</reference>
<evidence type="ECO:0000256" key="1">
    <source>
        <dbReference type="ARBA" id="ARBA00029464"/>
    </source>
</evidence>
<dbReference type="GeneID" id="81359548"/>
<dbReference type="EMBL" id="JAPQKI010000009">
    <property type="protein sequence ID" value="KAJ5089393.1"/>
    <property type="molecule type" value="Genomic_DNA"/>
</dbReference>
<evidence type="ECO:0000313" key="4">
    <source>
        <dbReference type="EMBL" id="KAJ5089393.1"/>
    </source>
</evidence>